<geneLocation type="mitochondrion" evidence="2"/>
<sequence>MMLTIMIMNMITLIIGWMKHPISVGLLIIMQTINISLMLGMLSGTFLFSYVIIITMLSGVLVLFIYMASIASNEKFNTPMILMHLSVMVMIVGLILQYFLNYPMEMEFNKPQMVNNLEILTFINLINNYKIITLMVVYLFFTMMVVSLIVTISDGPLRIKK</sequence>
<gene>
    <name evidence="2" type="primary">ND6</name>
</gene>
<protein>
    <submittedName>
        <fullName evidence="2">NADH dehydrogenase subunit 6</fullName>
    </submittedName>
</protein>
<reference evidence="2" key="2">
    <citation type="journal article" date="2019" name="Syst. Entomol.">
        <title>Higher-level phylogeny and evolutionary history of Pentatomomorpha (Hemiptera: Heteroptera) inferred from mitochondrial genome sequences.</title>
        <authorList>
            <person name="Liu Y."/>
            <person name="Li H."/>
            <person name="Song F."/>
            <person name="Zhao Y."/>
            <person name="Wilson J.-J."/>
            <person name="Cai W."/>
        </authorList>
    </citation>
    <scope>NUCLEOTIDE SEQUENCE</scope>
</reference>
<evidence type="ECO:0000256" key="1">
    <source>
        <dbReference type="SAM" id="Phobius"/>
    </source>
</evidence>
<reference evidence="2" key="1">
    <citation type="submission" date="2016-05" db="EMBL/GenBank/DDBJ databases">
        <authorList>
            <person name="Yang C."/>
            <person name="Li H."/>
            <person name="Cai W.Z."/>
        </authorList>
    </citation>
    <scope>NUCLEOTIDE SEQUENCE</scope>
</reference>
<dbReference type="GeneID" id="41699717"/>
<keyword evidence="1" id="KW-1133">Transmembrane helix</keyword>
<dbReference type="CTD" id="4541"/>
<organism evidence="2">
    <name type="scientific">Melamphaus faber</name>
    <dbReference type="NCBI Taxonomy" id="702479"/>
    <lineage>
        <taxon>Eukaryota</taxon>
        <taxon>Metazoa</taxon>
        <taxon>Ecdysozoa</taxon>
        <taxon>Arthropoda</taxon>
        <taxon>Hexapoda</taxon>
        <taxon>Insecta</taxon>
        <taxon>Pterygota</taxon>
        <taxon>Neoptera</taxon>
        <taxon>Paraneoptera</taxon>
        <taxon>Hemiptera</taxon>
        <taxon>Heteroptera</taxon>
        <taxon>Panheteroptera</taxon>
        <taxon>Pentatomomorpha</taxon>
        <taxon>Pyrrhocoroidea</taxon>
        <taxon>Pyrrhocoridae</taxon>
        <taxon>Melamphaus</taxon>
    </lineage>
</organism>
<keyword evidence="2" id="KW-0496">Mitochondrion</keyword>
<name>A0A4Y1JVW8_9HEMI</name>
<evidence type="ECO:0000313" key="2">
    <source>
        <dbReference type="EMBL" id="APO08881.1"/>
    </source>
</evidence>
<dbReference type="AlphaFoldDB" id="A0A4Y1JVW8"/>
<accession>A0A4Y1JVW8</accession>
<keyword evidence="1" id="KW-0472">Membrane</keyword>
<dbReference type="RefSeq" id="YP_009643451.1">
    <property type="nucleotide sequence ID" value="NC_042435.1"/>
</dbReference>
<feature type="transmembrane region" description="Helical" evidence="1">
    <location>
        <begin position="80"/>
        <end position="100"/>
    </location>
</feature>
<proteinExistence type="predicted"/>
<feature type="transmembrane region" description="Helical" evidence="1">
    <location>
        <begin position="21"/>
        <end position="41"/>
    </location>
</feature>
<dbReference type="EMBL" id="KX345785">
    <property type="protein sequence ID" value="APO08881.1"/>
    <property type="molecule type" value="Genomic_DNA"/>
</dbReference>
<feature type="transmembrane region" description="Helical" evidence="1">
    <location>
        <begin position="131"/>
        <end position="152"/>
    </location>
</feature>
<feature type="transmembrane region" description="Helical" evidence="1">
    <location>
        <begin position="47"/>
        <end position="68"/>
    </location>
</feature>
<keyword evidence="1" id="KW-0812">Transmembrane</keyword>